<dbReference type="AlphaFoldDB" id="A0A1H7R2A8"/>
<name>A0A1H7R2A8_9BACT</name>
<evidence type="ECO:0008006" key="4">
    <source>
        <dbReference type="Google" id="ProtNLM"/>
    </source>
</evidence>
<protein>
    <recommendedName>
        <fullName evidence="4">TolB-like 6-blade propeller-like</fullName>
    </recommendedName>
</protein>
<evidence type="ECO:0000313" key="2">
    <source>
        <dbReference type="EMBL" id="SEL54044.1"/>
    </source>
</evidence>
<keyword evidence="1" id="KW-0732">Signal</keyword>
<dbReference type="STRING" id="573321.SAMN04488505_102500"/>
<feature type="chain" id="PRO_5011668715" description="TolB-like 6-blade propeller-like" evidence="1">
    <location>
        <begin position="27"/>
        <end position="350"/>
    </location>
</feature>
<dbReference type="EMBL" id="FOBB01000002">
    <property type="protein sequence ID" value="SEL54044.1"/>
    <property type="molecule type" value="Genomic_DNA"/>
</dbReference>
<gene>
    <name evidence="2" type="ORF">SAMN04488505_102500</name>
</gene>
<reference evidence="2 3" key="1">
    <citation type="submission" date="2016-10" db="EMBL/GenBank/DDBJ databases">
        <authorList>
            <person name="de Groot N.N."/>
        </authorList>
    </citation>
    <scope>NUCLEOTIDE SEQUENCE [LARGE SCALE GENOMIC DNA]</scope>
    <source>
        <strain evidence="2 3">DSM 21039</strain>
    </source>
</reference>
<dbReference type="Proteomes" id="UP000198984">
    <property type="component" value="Unassembled WGS sequence"/>
</dbReference>
<feature type="signal peptide" evidence="1">
    <location>
        <begin position="1"/>
        <end position="26"/>
    </location>
</feature>
<evidence type="ECO:0000256" key="1">
    <source>
        <dbReference type="SAM" id="SignalP"/>
    </source>
</evidence>
<organism evidence="2 3">
    <name type="scientific">Chitinophaga rupis</name>
    <dbReference type="NCBI Taxonomy" id="573321"/>
    <lineage>
        <taxon>Bacteria</taxon>
        <taxon>Pseudomonadati</taxon>
        <taxon>Bacteroidota</taxon>
        <taxon>Chitinophagia</taxon>
        <taxon>Chitinophagales</taxon>
        <taxon>Chitinophagaceae</taxon>
        <taxon>Chitinophaga</taxon>
    </lineage>
</organism>
<sequence length="350" mass="39644">MQQPFRFAILCVAACLALVLILYAFADKPNDQKNGFNRKLQPQIAVLENSLELKYPAYYIAGYAGEHIYLGNYSASLHLLAVDQQLKDTQQLTLKISPAERYAWKLARIMVDSPAVYMAEGNTPTLYRGKLDDLHMSRFLPQSCFFNLLQNVSATSFISRSIHIDPSGNRQNILAKISTDPPYVTLGQHIITKQVDGIFCTDGTLDYDKQTGKLVYLYHYRNEFVTLDTNLQVIYTAHTLDTNTTAKIQVANMSTGDSKFSAPPAYVNSRARIAGNRIYVLSTLLADNEDRQARQQQEIIDVYALDKGTYLHTVYIPFKGKERMSDFIVKDRKLFALYDQTLNAYSIKAD</sequence>
<evidence type="ECO:0000313" key="3">
    <source>
        <dbReference type="Proteomes" id="UP000198984"/>
    </source>
</evidence>
<accession>A0A1H7R2A8</accession>
<keyword evidence="3" id="KW-1185">Reference proteome</keyword>
<proteinExistence type="predicted"/>